<gene>
    <name evidence="11" type="ORF">CcCBS67573_g04668</name>
</gene>
<keyword evidence="4" id="KW-0227">DNA damage</keyword>
<feature type="compositionally biased region" description="Basic and acidic residues" evidence="10">
    <location>
        <begin position="295"/>
        <end position="306"/>
    </location>
</feature>
<keyword evidence="6" id="KW-0805">Transcription regulation</keyword>
<dbReference type="InterPro" id="IPR013178">
    <property type="entry name" value="Histone_AcTrfase_Rtt109/CBP"/>
</dbReference>
<dbReference type="EMBL" id="QEAP01000147">
    <property type="protein sequence ID" value="TPX74059.1"/>
    <property type="molecule type" value="Genomic_DNA"/>
</dbReference>
<dbReference type="EC" id="2.3.1.48" evidence="2"/>
<protein>
    <recommendedName>
        <fullName evidence="2">histone acetyltransferase</fullName>
        <ecNumber evidence="2">2.3.1.48</ecNumber>
    </recommendedName>
</protein>
<dbReference type="GO" id="GO:0005634">
    <property type="term" value="C:nucleus"/>
    <property type="evidence" value="ECO:0007669"/>
    <property type="project" value="UniProtKB-SubCell"/>
</dbReference>
<evidence type="ECO:0000256" key="5">
    <source>
        <dbReference type="ARBA" id="ARBA00022990"/>
    </source>
</evidence>
<dbReference type="Pfam" id="PF08214">
    <property type="entry name" value="HAT_KAT11"/>
    <property type="match status" value="1"/>
</dbReference>
<comment type="caution">
    <text evidence="11">The sequence shown here is derived from an EMBL/GenBank/DDBJ whole genome shotgun (WGS) entry which is preliminary data.</text>
</comment>
<dbReference type="GO" id="GO:0006355">
    <property type="term" value="P:regulation of DNA-templated transcription"/>
    <property type="evidence" value="ECO:0007669"/>
    <property type="project" value="InterPro"/>
</dbReference>
<dbReference type="GO" id="GO:0006974">
    <property type="term" value="P:DNA damage response"/>
    <property type="evidence" value="ECO:0007669"/>
    <property type="project" value="UniProtKB-KW"/>
</dbReference>
<dbReference type="InterPro" id="IPR016849">
    <property type="entry name" value="Rtt109"/>
</dbReference>
<sequence length="441" mass="47491">MQVHEIVTPFVGPAEAETSDWADFSGSVSCETDAPFVRRRLLLVTRQQVMGPDSDASTSTLLTHALLLCEYAASKDGLPIRVYVEKADSSGVGPLPQGHPHLRISPLAHALSNCLATLATQCSSLSVHVFARPQPQYLFPNSASNTNKRILSDTKLAQWWVKVLSLAVNRIQVLPRVRVKKFLLVPGQDASHALKHIADPSWTYGLGFGCFDSNPSHQKIESMLAAKLVPQFPDDAKTKGLRLLPKDATIGDLQEVLAATGECATSVTGFLGVFIEKSPADKNDPISLASTNPVEAKHNPTSEQHKASANNENPAPAEEQETLDAKMREWSQVRSALMSLDFSSFDKIETASAAILDILKSLKHVQYKCLDLNSDIPDSDQTSSTNGQAVQAECALAPAAGLVNNLQGLVKKRKPQATPVSVPVSGGANDLQGLVKRKKNA</sequence>
<evidence type="ECO:0000256" key="4">
    <source>
        <dbReference type="ARBA" id="ARBA00022763"/>
    </source>
</evidence>
<dbReference type="GO" id="GO:0032931">
    <property type="term" value="F:histone H3K56 acetyltransferase activity"/>
    <property type="evidence" value="ECO:0007669"/>
    <property type="project" value="TreeGrafter"/>
</dbReference>
<evidence type="ECO:0000256" key="10">
    <source>
        <dbReference type="SAM" id="MobiDB-lite"/>
    </source>
</evidence>
<dbReference type="PANTHER" id="PTHR31571">
    <property type="entry name" value="ALTERED INHERITANCE OF MITOCHONDRIA PROTEIN 6"/>
    <property type="match status" value="1"/>
</dbReference>
<proteinExistence type="predicted"/>
<keyword evidence="7" id="KW-0804">Transcription</keyword>
<keyword evidence="12" id="KW-1185">Reference proteome</keyword>
<dbReference type="Proteomes" id="UP000320333">
    <property type="component" value="Unassembled WGS sequence"/>
</dbReference>
<dbReference type="AlphaFoldDB" id="A0A507FCJ2"/>
<evidence type="ECO:0000256" key="6">
    <source>
        <dbReference type="ARBA" id="ARBA00023015"/>
    </source>
</evidence>
<comment type="catalytic activity">
    <reaction evidence="9">
        <text>L-lysyl-[histone] + acetyl-CoA = N(6)-acetyl-L-lysyl-[histone] + CoA + H(+)</text>
        <dbReference type="Rhea" id="RHEA:21992"/>
        <dbReference type="Rhea" id="RHEA-COMP:9845"/>
        <dbReference type="Rhea" id="RHEA-COMP:11338"/>
        <dbReference type="ChEBI" id="CHEBI:15378"/>
        <dbReference type="ChEBI" id="CHEBI:29969"/>
        <dbReference type="ChEBI" id="CHEBI:57287"/>
        <dbReference type="ChEBI" id="CHEBI:57288"/>
        <dbReference type="ChEBI" id="CHEBI:61930"/>
        <dbReference type="EC" id="2.3.1.48"/>
    </reaction>
    <physiologicalReaction direction="left-to-right" evidence="9">
        <dbReference type="Rhea" id="RHEA:21993"/>
    </physiologicalReaction>
</comment>
<feature type="region of interest" description="Disordered" evidence="10">
    <location>
        <begin position="282"/>
        <end position="321"/>
    </location>
</feature>
<keyword evidence="5" id="KW-0007">Acetylation</keyword>
<evidence type="ECO:0000256" key="1">
    <source>
        <dbReference type="ARBA" id="ARBA00004123"/>
    </source>
</evidence>
<dbReference type="PROSITE" id="PS51728">
    <property type="entry name" value="RTT109_HAT"/>
    <property type="match status" value="1"/>
</dbReference>
<evidence type="ECO:0000313" key="11">
    <source>
        <dbReference type="EMBL" id="TPX74059.1"/>
    </source>
</evidence>
<dbReference type="SMART" id="SM01250">
    <property type="entry name" value="KAT11"/>
    <property type="match status" value="1"/>
</dbReference>
<keyword evidence="8" id="KW-0539">Nucleus</keyword>
<feature type="region of interest" description="Disordered" evidence="10">
    <location>
        <begin position="414"/>
        <end position="441"/>
    </location>
</feature>
<comment type="subcellular location">
    <subcellularLocation>
        <location evidence="1">Nucleus</location>
    </subcellularLocation>
</comment>
<organism evidence="11 12">
    <name type="scientific">Chytriomyces confervae</name>
    <dbReference type="NCBI Taxonomy" id="246404"/>
    <lineage>
        <taxon>Eukaryota</taxon>
        <taxon>Fungi</taxon>
        <taxon>Fungi incertae sedis</taxon>
        <taxon>Chytridiomycota</taxon>
        <taxon>Chytridiomycota incertae sedis</taxon>
        <taxon>Chytridiomycetes</taxon>
        <taxon>Chytridiales</taxon>
        <taxon>Chytriomycetaceae</taxon>
        <taxon>Chytriomyces</taxon>
    </lineage>
</organism>
<dbReference type="STRING" id="246404.A0A507FCJ2"/>
<evidence type="ECO:0000313" key="12">
    <source>
        <dbReference type="Proteomes" id="UP000320333"/>
    </source>
</evidence>
<name>A0A507FCJ2_9FUNG</name>
<evidence type="ECO:0000256" key="7">
    <source>
        <dbReference type="ARBA" id="ARBA00023163"/>
    </source>
</evidence>
<dbReference type="OrthoDB" id="3361892at2759"/>
<accession>A0A507FCJ2</accession>
<dbReference type="InterPro" id="IPR051236">
    <property type="entry name" value="HAT_RTT109-like"/>
</dbReference>
<evidence type="ECO:0000256" key="2">
    <source>
        <dbReference type="ARBA" id="ARBA00013184"/>
    </source>
</evidence>
<keyword evidence="3" id="KW-0808">Transferase</keyword>
<evidence type="ECO:0000256" key="8">
    <source>
        <dbReference type="ARBA" id="ARBA00023242"/>
    </source>
</evidence>
<dbReference type="PANTHER" id="PTHR31571:SF2">
    <property type="entry name" value="HISTONE ACETYLTRANSFERASE RTT109"/>
    <property type="match status" value="1"/>
</dbReference>
<evidence type="ECO:0000256" key="3">
    <source>
        <dbReference type="ARBA" id="ARBA00022679"/>
    </source>
</evidence>
<reference evidence="11 12" key="1">
    <citation type="journal article" date="2019" name="Sci. Rep.">
        <title>Comparative genomics of chytrid fungi reveal insights into the obligate biotrophic and pathogenic lifestyle of Synchytrium endobioticum.</title>
        <authorList>
            <person name="van de Vossenberg B.T.L.H."/>
            <person name="Warris S."/>
            <person name="Nguyen H.D.T."/>
            <person name="van Gent-Pelzer M.P.E."/>
            <person name="Joly D.L."/>
            <person name="van de Geest H.C."/>
            <person name="Bonants P.J.M."/>
            <person name="Smith D.S."/>
            <person name="Levesque C.A."/>
            <person name="van der Lee T.A.J."/>
        </authorList>
    </citation>
    <scope>NUCLEOTIDE SEQUENCE [LARGE SCALE GENOMIC DNA]</scope>
    <source>
        <strain evidence="11 12">CBS 675.73</strain>
    </source>
</reference>
<evidence type="ECO:0000256" key="9">
    <source>
        <dbReference type="ARBA" id="ARBA00048940"/>
    </source>
</evidence>